<evidence type="ECO:0000313" key="1">
    <source>
        <dbReference type="EMBL" id="SCZ67783.1"/>
    </source>
</evidence>
<organism evidence="1 2">
    <name type="scientific">Thiohalomonas denitrificans</name>
    <dbReference type="NCBI Taxonomy" id="415747"/>
    <lineage>
        <taxon>Bacteria</taxon>
        <taxon>Pseudomonadati</taxon>
        <taxon>Pseudomonadota</taxon>
        <taxon>Gammaproteobacteria</taxon>
        <taxon>Thiohalomonadales</taxon>
        <taxon>Thiohalomonadaceae</taxon>
        <taxon>Thiohalomonas</taxon>
    </lineage>
</organism>
<dbReference type="AlphaFoldDB" id="A0A1G5R139"/>
<keyword evidence="2" id="KW-1185">Reference proteome</keyword>
<dbReference type="EMBL" id="FMWD01000016">
    <property type="protein sequence ID" value="SCZ67783.1"/>
    <property type="molecule type" value="Genomic_DNA"/>
</dbReference>
<dbReference type="RefSeq" id="WP_245688386.1">
    <property type="nucleotide sequence ID" value="NZ_FMWD01000016.1"/>
</dbReference>
<proteinExistence type="predicted"/>
<sequence length="86" mass="9833">MPELDFSMQQLRGMIGIEVIHRGIPCRVIEVLDDGPALVLQDLNRRDMQTDQYGDPRRRVPATYTVPVLDTDCRSLHPDFLGLDLQ</sequence>
<dbReference type="Proteomes" id="UP000199648">
    <property type="component" value="Unassembled WGS sequence"/>
</dbReference>
<name>A0A1G5R139_9GAMM</name>
<accession>A0A1G5R139</accession>
<reference evidence="1 2" key="1">
    <citation type="submission" date="2016-10" db="EMBL/GenBank/DDBJ databases">
        <authorList>
            <person name="de Groot N.N."/>
        </authorList>
    </citation>
    <scope>NUCLEOTIDE SEQUENCE [LARGE SCALE GENOMIC DNA]</scope>
    <source>
        <strain evidence="1 2">HLD2</strain>
    </source>
</reference>
<gene>
    <name evidence="1" type="ORF">SAMN03097708_03203</name>
</gene>
<evidence type="ECO:0000313" key="2">
    <source>
        <dbReference type="Proteomes" id="UP000199648"/>
    </source>
</evidence>
<protein>
    <submittedName>
        <fullName evidence="1">Uncharacterized protein</fullName>
    </submittedName>
</protein>